<evidence type="ECO:0000313" key="1">
    <source>
        <dbReference type="EMBL" id="GAF82106.1"/>
    </source>
</evidence>
<comment type="caution">
    <text evidence="1">The sequence shown here is derived from an EMBL/GenBank/DDBJ whole genome shotgun (WGS) entry which is preliminary data.</text>
</comment>
<accession>X0T433</accession>
<sequence length="511" mass="50537">FKITFDAGDTLAIDAVTAEDNVTFGKAVSTDVILSDGSDTAVVLWDSSEGELVFADAAELVIGAGQDLVITSDGTLVNMTMPATTSGVVLVPYAAATVAALHIDGATNDWDGADNVGMLHLSNNAALIHAGSSLLYVDSSAAPINSAAATCATFADTGTNVVTDPAYAVAIESTANHGLNIVTAAGTDIANLVLSGAAAQTGALIEVVGDTGAGWDGQSGMGCVYISHKSALAHALASALLIDIGTGTAIDAALGYALRIDDDSVVAAANNSYAAVIDSVANHGLQIITQSTTKAGLTMTGKANATVSNVVIDGSSGPFIGAEDVGMLHLTNATTELAHVDASLLRVESSMRPKASAMGYLARFEGEGTARAGAAAVAITAKDSTEVGLNITAGQFVVAGTSTMTGAVTCAAGVQSAAVARAATLAGDGTGVIGDGESWITATASDADAIITLPTPTPGNIVYIFTDATGCELRSSAPATVAINGGAAASAEAALGASTLNRAFCTSATTW</sequence>
<feature type="non-terminal residue" evidence="1">
    <location>
        <position position="1"/>
    </location>
</feature>
<feature type="non-terminal residue" evidence="1">
    <location>
        <position position="511"/>
    </location>
</feature>
<dbReference type="AlphaFoldDB" id="X0T433"/>
<gene>
    <name evidence="1" type="ORF">S01H1_04054</name>
</gene>
<reference evidence="1" key="1">
    <citation type="journal article" date="2014" name="Front. Microbiol.">
        <title>High frequency of phylogenetically diverse reductive dehalogenase-homologous genes in deep subseafloor sedimentary metagenomes.</title>
        <authorList>
            <person name="Kawai M."/>
            <person name="Futagami T."/>
            <person name="Toyoda A."/>
            <person name="Takaki Y."/>
            <person name="Nishi S."/>
            <person name="Hori S."/>
            <person name="Arai W."/>
            <person name="Tsubouchi T."/>
            <person name="Morono Y."/>
            <person name="Uchiyama I."/>
            <person name="Ito T."/>
            <person name="Fujiyama A."/>
            <person name="Inagaki F."/>
            <person name="Takami H."/>
        </authorList>
    </citation>
    <scope>NUCLEOTIDE SEQUENCE</scope>
    <source>
        <strain evidence="1">Expedition CK06-06</strain>
    </source>
</reference>
<proteinExistence type="predicted"/>
<name>X0T433_9ZZZZ</name>
<dbReference type="EMBL" id="BARS01002161">
    <property type="protein sequence ID" value="GAF82106.1"/>
    <property type="molecule type" value="Genomic_DNA"/>
</dbReference>
<protein>
    <submittedName>
        <fullName evidence="1">Uncharacterized protein</fullName>
    </submittedName>
</protein>
<organism evidence="1">
    <name type="scientific">marine sediment metagenome</name>
    <dbReference type="NCBI Taxonomy" id="412755"/>
    <lineage>
        <taxon>unclassified sequences</taxon>
        <taxon>metagenomes</taxon>
        <taxon>ecological metagenomes</taxon>
    </lineage>
</organism>